<reference evidence="2" key="1">
    <citation type="journal article" date="2022" name="bioRxiv">
        <title>Sequencing and chromosome-scale assembly of the giantPleurodeles waltlgenome.</title>
        <authorList>
            <person name="Brown T."/>
            <person name="Elewa A."/>
            <person name="Iarovenko S."/>
            <person name="Subramanian E."/>
            <person name="Araus A.J."/>
            <person name="Petzold A."/>
            <person name="Susuki M."/>
            <person name="Suzuki K.-i.T."/>
            <person name="Hayashi T."/>
            <person name="Toyoda A."/>
            <person name="Oliveira C."/>
            <person name="Osipova E."/>
            <person name="Leigh N.D."/>
            <person name="Simon A."/>
            <person name="Yun M.H."/>
        </authorList>
    </citation>
    <scope>NUCLEOTIDE SEQUENCE</scope>
    <source>
        <strain evidence="2">20211129_DDA</strain>
        <tissue evidence="2">Liver</tissue>
    </source>
</reference>
<name>A0AAV7SCF0_PLEWA</name>
<keyword evidence="3" id="KW-1185">Reference proteome</keyword>
<gene>
    <name evidence="2" type="ORF">NDU88_003082</name>
</gene>
<accession>A0AAV7SCF0</accession>
<dbReference type="Proteomes" id="UP001066276">
    <property type="component" value="Chromosome 4_2"/>
</dbReference>
<evidence type="ECO:0000256" key="1">
    <source>
        <dbReference type="SAM" id="MobiDB-lite"/>
    </source>
</evidence>
<feature type="compositionally biased region" description="Polar residues" evidence="1">
    <location>
        <begin position="7"/>
        <end position="20"/>
    </location>
</feature>
<organism evidence="2 3">
    <name type="scientific">Pleurodeles waltl</name>
    <name type="common">Iberian ribbed newt</name>
    <dbReference type="NCBI Taxonomy" id="8319"/>
    <lineage>
        <taxon>Eukaryota</taxon>
        <taxon>Metazoa</taxon>
        <taxon>Chordata</taxon>
        <taxon>Craniata</taxon>
        <taxon>Vertebrata</taxon>
        <taxon>Euteleostomi</taxon>
        <taxon>Amphibia</taxon>
        <taxon>Batrachia</taxon>
        <taxon>Caudata</taxon>
        <taxon>Salamandroidea</taxon>
        <taxon>Salamandridae</taxon>
        <taxon>Pleurodelinae</taxon>
        <taxon>Pleurodeles</taxon>
    </lineage>
</organism>
<evidence type="ECO:0000313" key="3">
    <source>
        <dbReference type="Proteomes" id="UP001066276"/>
    </source>
</evidence>
<sequence>MEGLSGRTGSTTAGKEHFLTQTPATHRFSSNKHLLGCTASGKLALSARPRFISICLKIHAMGILANVTGRPEPRCSEKLHGSDLEQARAPLPGHMYGHLSELHEQLPLLHGPLQREEKWIGVLR</sequence>
<comment type="caution">
    <text evidence="2">The sequence shown here is derived from an EMBL/GenBank/DDBJ whole genome shotgun (WGS) entry which is preliminary data.</text>
</comment>
<proteinExistence type="predicted"/>
<protein>
    <submittedName>
        <fullName evidence="2">Uncharacterized protein</fullName>
    </submittedName>
</protein>
<dbReference type="EMBL" id="JANPWB010000008">
    <property type="protein sequence ID" value="KAJ1162614.1"/>
    <property type="molecule type" value="Genomic_DNA"/>
</dbReference>
<evidence type="ECO:0000313" key="2">
    <source>
        <dbReference type="EMBL" id="KAJ1162614.1"/>
    </source>
</evidence>
<dbReference type="AlphaFoldDB" id="A0AAV7SCF0"/>
<feature type="region of interest" description="Disordered" evidence="1">
    <location>
        <begin position="1"/>
        <end position="20"/>
    </location>
</feature>